<proteinExistence type="predicted"/>
<evidence type="ECO:0000313" key="6">
    <source>
        <dbReference type="Proteomes" id="UP000867740"/>
    </source>
</evidence>
<dbReference type="InterPro" id="IPR050300">
    <property type="entry name" value="GDXG_lipolytic_enzyme"/>
</dbReference>
<dbReference type="EMBL" id="DACSUM010000032">
    <property type="protein sequence ID" value="HAT3583268.1"/>
    <property type="molecule type" value="Genomic_DNA"/>
</dbReference>
<reference evidence="5" key="1">
    <citation type="journal article" date="2018" name="Genome Biol.">
        <title>SKESA: strategic k-mer extension for scrupulous assemblies.</title>
        <authorList>
            <person name="Souvorov A."/>
            <person name="Agarwala R."/>
            <person name="Lipman D.J."/>
        </authorList>
    </citation>
    <scope>NUCLEOTIDE SEQUENCE</scope>
    <source>
        <strain evidence="5">CAVp300</strain>
    </source>
</reference>
<sequence length="343" mass="36984">MKPTSFVLAGCMLLSSVISQAVAAAETLPGSTEGAEIMKFTPSQDQTDLFSNVIYSQVKDGVAIRQLRMSLLVPRNNDLKPAIVYFPGGGFMTANHDKYIAMRMALANAGYVVAAAEYRVIPDKFPAPLVDGKTAVRYLRAHAKEYNIDPARIAVLGDSAGGWLAQMLGTTNGEKEYDKGDYPEQSSDVQGVATIYGISNLLNIGEGFPEQIQQVHRSAAVTEALLVHGAAFRTFAGATIDSDPKKALAASPMGHITGREPPFLIMHGSADTLVSPQQSAQLYQALKAKKDTAEYVLVEGAEHGDIHWYQPQVIDHVVAWFKHTLGAPTKQNAPAKTDKKSNL</sequence>
<dbReference type="EMBL" id="DACSUM010000146">
    <property type="protein sequence ID" value="HAT3585309.1"/>
    <property type="molecule type" value="Genomic_DNA"/>
</dbReference>
<dbReference type="Pfam" id="PF20434">
    <property type="entry name" value="BD-FAE"/>
    <property type="match status" value="1"/>
</dbReference>
<feature type="chain" id="PRO_5040099557" evidence="2">
    <location>
        <begin position="24"/>
        <end position="343"/>
    </location>
</feature>
<dbReference type="Proteomes" id="UP000867740">
    <property type="component" value="Unassembled WGS sequence"/>
</dbReference>
<dbReference type="AlphaFoldDB" id="A0A9P3WIR5"/>
<evidence type="ECO:0000256" key="2">
    <source>
        <dbReference type="SAM" id="SignalP"/>
    </source>
</evidence>
<reference evidence="5" key="2">
    <citation type="submission" date="2020-10" db="EMBL/GenBank/DDBJ databases">
        <authorList>
            <consortium name="NCBI Pathogen Detection Project"/>
        </authorList>
    </citation>
    <scope>NUCLEOTIDE SEQUENCE</scope>
    <source>
        <strain evidence="5">CAVp300</strain>
    </source>
</reference>
<dbReference type="RefSeq" id="WP_047373385.1">
    <property type="nucleotide sequence ID" value="NZ_CABMNU010000005.1"/>
</dbReference>
<dbReference type="GO" id="GO:0016787">
    <property type="term" value="F:hydrolase activity"/>
    <property type="evidence" value="ECO:0007669"/>
    <property type="project" value="UniProtKB-KW"/>
</dbReference>
<dbReference type="SUPFAM" id="SSF53474">
    <property type="entry name" value="alpha/beta-Hydrolases"/>
    <property type="match status" value="1"/>
</dbReference>
<name>A0A9P3WIR5_KLUIN</name>
<dbReference type="InterPro" id="IPR029058">
    <property type="entry name" value="AB_hydrolase_fold"/>
</dbReference>
<feature type="domain" description="BD-FAE-like" evidence="3">
    <location>
        <begin position="73"/>
        <end position="286"/>
    </location>
</feature>
<keyword evidence="2" id="KW-0732">Signal</keyword>
<evidence type="ECO:0000313" key="4">
    <source>
        <dbReference type="EMBL" id="HAT3583268.1"/>
    </source>
</evidence>
<dbReference type="PANTHER" id="PTHR48081:SF13">
    <property type="entry name" value="ALPHA_BETA HYDROLASE"/>
    <property type="match status" value="1"/>
</dbReference>
<dbReference type="Gene3D" id="3.40.50.1820">
    <property type="entry name" value="alpha/beta hydrolase"/>
    <property type="match status" value="1"/>
</dbReference>
<gene>
    <name evidence="4" type="ORF">I8531_003601</name>
    <name evidence="5" type="ORF">I8531_005742</name>
</gene>
<evidence type="ECO:0000313" key="5">
    <source>
        <dbReference type="EMBL" id="HAT3585309.1"/>
    </source>
</evidence>
<protein>
    <submittedName>
        <fullName evidence="5">Alpha/beta hydrolase</fullName>
    </submittedName>
</protein>
<evidence type="ECO:0000256" key="1">
    <source>
        <dbReference type="ARBA" id="ARBA00022801"/>
    </source>
</evidence>
<organism evidence="5 6">
    <name type="scientific">Kluyvera intermedia</name>
    <name type="common">Enterobacter intermedius</name>
    <dbReference type="NCBI Taxonomy" id="61648"/>
    <lineage>
        <taxon>Bacteria</taxon>
        <taxon>Pseudomonadati</taxon>
        <taxon>Pseudomonadota</taxon>
        <taxon>Gammaproteobacteria</taxon>
        <taxon>Enterobacterales</taxon>
        <taxon>Enterobacteriaceae</taxon>
        <taxon>Kluyvera</taxon>
    </lineage>
</organism>
<accession>A0A9P3WIR5</accession>
<comment type="caution">
    <text evidence="5">The sequence shown here is derived from an EMBL/GenBank/DDBJ whole genome shotgun (WGS) entry which is preliminary data.</text>
</comment>
<dbReference type="InterPro" id="IPR049492">
    <property type="entry name" value="BD-FAE-like_dom"/>
</dbReference>
<keyword evidence="1 5" id="KW-0378">Hydrolase</keyword>
<feature type="signal peptide" evidence="2">
    <location>
        <begin position="1"/>
        <end position="23"/>
    </location>
</feature>
<evidence type="ECO:0000259" key="3">
    <source>
        <dbReference type="Pfam" id="PF20434"/>
    </source>
</evidence>
<dbReference type="PANTHER" id="PTHR48081">
    <property type="entry name" value="AB HYDROLASE SUPERFAMILY PROTEIN C4A8.06C"/>
    <property type="match status" value="1"/>
</dbReference>